<dbReference type="GO" id="GO:0043139">
    <property type="term" value="F:5'-3' DNA helicase activity"/>
    <property type="evidence" value="ECO:0007669"/>
    <property type="project" value="UniProtKB-EC"/>
</dbReference>
<comment type="cofactor">
    <cofactor evidence="1">
        <name>Mg(2+)</name>
        <dbReference type="ChEBI" id="CHEBI:18420"/>
    </cofactor>
</comment>
<dbReference type="EC" id="5.6.2.3" evidence="1"/>
<comment type="similarity">
    <text evidence="1">Belongs to the helicase family.</text>
</comment>
<feature type="domain" description="DNA helicase Pif1-like DEAD-box helicase" evidence="2">
    <location>
        <begin position="7"/>
        <end position="106"/>
    </location>
</feature>
<dbReference type="SUPFAM" id="SSF52540">
    <property type="entry name" value="P-loop containing nucleoside triphosphate hydrolases"/>
    <property type="match status" value="1"/>
</dbReference>
<keyword evidence="1" id="KW-0234">DNA repair</keyword>
<organism evidence="3 4">
    <name type="scientific">Suillus placidus</name>
    <dbReference type="NCBI Taxonomy" id="48579"/>
    <lineage>
        <taxon>Eukaryota</taxon>
        <taxon>Fungi</taxon>
        <taxon>Dikarya</taxon>
        <taxon>Basidiomycota</taxon>
        <taxon>Agaricomycotina</taxon>
        <taxon>Agaricomycetes</taxon>
        <taxon>Agaricomycetidae</taxon>
        <taxon>Boletales</taxon>
        <taxon>Suillineae</taxon>
        <taxon>Suillaceae</taxon>
        <taxon>Suillus</taxon>
    </lineage>
</organism>
<dbReference type="GO" id="GO:0016787">
    <property type="term" value="F:hydrolase activity"/>
    <property type="evidence" value="ECO:0007669"/>
    <property type="project" value="UniProtKB-KW"/>
</dbReference>
<feature type="non-terminal residue" evidence="3">
    <location>
        <position position="148"/>
    </location>
</feature>
<dbReference type="AlphaFoldDB" id="A0A9P6ZYM4"/>
<dbReference type="GO" id="GO:0006310">
    <property type="term" value="P:DNA recombination"/>
    <property type="evidence" value="ECO:0007669"/>
    <property type="project" value="UniProtKB-KW"/>
</dbReference>
<comment type="caution">
    <text evidence="3">The sequence shown here is derived from an EMBL/GenBank/DDBJ whole genome shotgun (WGS) entry which is preliminary data.</text>
</comment>
<dbReference type="EMBL" id="JABBWD010000013">
    <property type="protein sequence ID" value="KAG1779167.1"/>
    <property type="molecule type" value="Genomic_DNA"/>
</dbReference>
<keyword evidence="1" id="KW-0067">ATP-binding</keyword>
<dbReference type="Pfam" id="PF05970">
    <property type="entry name" value="PIF1"/>
    <property type="match status" value="1"/>
</dbReference>
<dbReference type="PANTHER" id="PTHR47642">
    <property type="entry name" value="ATP-DEPENDENT DNA HELICASE"/>
    <property type="match status" value="1"/>
</dbReference>
<dbReference type="Gene3D" id="3.40.50.300">
    <property type="entry name" value="P-loop containing nucleotide triphosphate hydrolases"/>
    <property type="match status" value="1"/>
</dbReference>
<dbReference type="GO" id="GO:0006281">
    <property type="term" value="P:DNA repair"/>
    <property type="evidence" value="ECO:0007669"/>
    <property type="project" value="UniProtKB-KW"/>
</dbReference>
<keyword evidence="1" id="KW-0233">DNA recombination</keyword>
<dbReference type="InterPro" id="IPR010285">
    <property type="entry name" value="DNA_helicase_pif1-like_DEAD"/>
</dbReference>
<evidence type="ECO:0000313" key="4">
    <source>
        <dbReference type="Proteomes" id="UP000714275"/>
    </source>
</evidence>
<sequence length="148" mass="16901">MISCDFLNKIHNALVDAKGNTAPFRGINIIFAGDFAQLSPVSGKQLYAHLDTRRCGTTQGQKNIFGRLLWLSVKTVVLLKMVMRQSGTENERFVEFLSCLRQGKCDCDWKDAPIIVCDNESKDELNIRMTRAFTQRTGRTLHWYHCTD</sequence>
<evidence type="ECO:0000259" key="2">
    <source>
        <dbReference type="Pfam" id="PF05970"/>
    </source>
</evidence>
<keyword evidence="1" id="KW-0547">Nucleotide-binding</keyword>
<dbReference type="InterPro" id="IPR051055">
    <property type="entry name" value="PIF1_helicase"/>
</dbReference>
<evidence type="ECO:0000313" key="3">
    <source>
        <dbReference type="EMBL" id="KAG1779167.1"/>
    </source>
</evidence>
<dbReference type="GO" id="GO:0000723">
    <property type="term" value="P:telomere maintenance"/>
    <property type="evidence" value="ECO:0007669"/>
    <property type="project" value="InterPro"/>
</dbReference>
<dbReference type="Proteomes" id="UP000714275">
    <property type="component" value="Unassembled WGS sequence"/>
</dbReference>
<name>A0A9P6ZYM4_9AGAM</name>
<reference evidence="3" key="1">
    <citation type="journal article" date="2020" name="New Phytol.">
        <title>Comparative genomics reveals dynamic genome evolution in host specialist ectomycorrhizal fungi.</title>
        <authorList>
            <person name="Lofgren L.A."/>
            <person name="Nguyen N.H."/>
            <person name="Vilgalys R."/>
            <person name="Ruytinx J."/>
            <person name="Liao H.L."/>
            <person name="Branco S."/>
            <person name="Kuo A."/>
            <person name="LaButti K."/>
            <person name="Lipzen A."/>
            <person name="Andreopoulos W."/>
            <person name="Pangilinan J."/>
            <person name="Riley R."/>
            <person name="Hundley H."/>
            <person name="Na H."/>
            <person name="Barry K."/>
            <person name="Grigoriev I.V."/>
            <person name="Stajich J.E."/>
            <person name="Kennedy P.G."/>
        </authorList>
    </citation>
    <scope>NUCLEOTIDE SEQUENCE</scope>
    <source>
        <strain evidence="3">DOB743</strain>
    </source>
</reference>
<accession>A0A9P6ZYM4</accession>
<dbReference type="InterPro" id="IPR027417">
    <property type="entry name" value="P-loop_NTPase"/>
</dbReference>
<keyword evidence="1" id="KW-0227">DNA damage</keyword>
<evidence type="ECO:0000256" key="1">
    <source>
        <dbReference type="RuleBase" id="RU363044"/>
    </source>
</evidence>
<proteinExistence type="inferred from homology"/>
<protein>
    <recommendedName>
        <fullName evidence="1">ATP-dependent DNA helicase</fullName>
        <ecNumber evidence="1">5.6.2.3</ecNumber>
    </recommendedName>
</protein>
<comment type="catalytic activity">
    <reaction evidence="1">
        <text>ATP + H2O = ADP + phosphate + H(+)</text>
        <dbReference type="Rhea" id="RHEA:13065"/>
        <dbReference type="ChEBI" id="CHEBI:15377"/>
        <dbReference type="ChEBI" id="CHEBI:15378"/>
        <dbReference type="ChEBI" id="CHEBI:30616"/>
        <dbReference type="ChEBI" id="CHEBI:43474"/>
        <dbReference type="ChEBI" id="CHEBI:456216"/>
        <dbReference type="EC" id="5.6.2.3"/>
    </reaction>
</comment>
<dbReference type="GO" id="GO:0005524">
    <property type="term" value="F:ATP binding"/>
    <property type="evidence" value="ECO:0007669"/>
    <property type="project" value="UniProtKB-KW"/>
</dbReference>
<gene>
    <name evidence="3" type="ORF">EV702DRAFT_947060</name>
</gene>
<dbReference type="OrthoDB" id="432234at2759"/>
<keyword evidence="4" id="KW-1185">Reference proteome</keyword>
<keyword evidence="1" id="KW-0378">Hydrolase</keyword>
<keyword evidence="1" id="KW-0347">Helicase</keyword>